<evidence type="ECO:0000313" key="1">
    <source>
        <dbReference type="EMBL" id="KQB40803.1"/>
    </source>
</evidence>
<gene>
    <name evidence="1" type="ORF">RC62_4176</name>
</gene>
<dbReference type="AlphaFoldDB" id="A0A0Q0XWJ5"/>
<sequence length="54" mass="6497">MVLSFVFKLKIKANFGKRNYLKPDNCQVCKMLGDVFCHELVLFLSFRRMRNLRK</sequence>
<protein>
    <submittedName>
        <fullName evidence="1">Uncharacterized protein</fullName>
    </submittedName>
</protein>
<comment type="caution">
    <text evidence="1">The sequence shown here is derived from an EMBL/GenBank/DDBJ whole genome shotgun (WGS) entry which is preliminary data.</text>
</comment>
<dbReference type="EMBL" id="JRLF01000009">
    <property type="protein sequence ID" value="KQB40803.1"/>
    <property type="molecule type" value="Genomic_DNA"/>
</dbReference>
<reference evidence="1 2" key="1">
    <citation type="submission" date="2014-09" db="EMBL/GenBank/DDBJ databases">
        <title>Genome sequence of Flavobacterium aquidurense RC62.</title>
        <authorList>
            <person name="Kim J.F."/>
            <person name="Kwak M.-J."/>
        </authorList>
    </citation>
    <scope>NUCLEOTIDE SEQUENCE [LARGE SCALE GENOMIC DNA]</scope>
    <source>
        <strain evidence="1 2">RC62</strain>
    </source>
</reference>
<organism evidence="1 2">
    <name type="scientific">Flavobacterium aquidurense</name>
    <dbReference type="NCBI Taxonomy" id="362413"/>
    <lineage>
        <taxon>Bacteria</taxon>
        <taxon>Pseudomonadati</taxon>
        <taxon>Bacteroidota</taxon>
        <taxon>Flavobacteriia</taxon>
        <taxon>Flavobacteriales</taxon>
        <taxon>Flavobacteriaceae</taxon>
        <taxon>Flavobacterium</taxon>
    </lineage>
</organism>
<proteinExistence type="predicted"/>
<dbReference type="Proteomes" id="UP000050443">
    <property type="component" value="Unassembled WGS sequence"/>
</dbReference>
<evidence type="ECO:0000313" key="2">
    <source>
        <dbReference type="Proteomes" id="UP000050443"/>
    </source>
</evidence>
<accession>A0A0Q0XWJ5</accession>
<name>A0A0Q0XWJ5_9FLAO</name>